<dbReference type="GO" id="GO:0005886">
    <property type="term" value="C:plasma membrane"/>
    <property type="evidence" value="ECO:0007669"/>
    <property type="project" value="UniProtKB-SubCell"/>
</dbReference>
<dbReference type="RefSeq" id="WP_222578140.1">
    <property type="nucleotide sequence ID" value="NZ_JAHVHU010000002.1"/>
</dbReference>
<comment type="caution">
    <text evidence="8">The sequence shown here is derived from an EMBL/GenBank/DDBJ whole genome shotgun (WGS) entry which is preliminary data.</text>
</comment>
<reference evidence="8" key="1">
    <citation type="submission" date="2021-06" db="EMBL/GenBank/DDBJ databases">
        <title>44 bacteria genomes isolated from Dapeng, Shenzhen.</title>
        <authorList>
            <person name="Zheng W."/>
            <person name="Yu S."/>
            <person name="Huang Y."/>
        </authorList>
    </citation>
    <scope>NUCLEOTIDE SEQUENCE</scope>
    <source>
        <strain evidence="8">DP5N28-2</strain>
    </source>
</reference>
<sequence>MSLRKSTLKGLYWNSISQYGSQIIGIVITMVLARLITPSQFGIIAMITVFSNFSGILIDFGFKSSIIQKKDVTTNDLSSIFWLNLIVGLFLSIIFFISAPLIANIYNEPQLVPLIKFISISFTITAISLVPTALFLKSMDFKSLAIRNLLAAAISGGTGIVLAYIGFGEWALAIQLVLQGFLSTILIWTLTDWRPSFILKWSSILRYTKLSSALFINSSITYFSSNIDNFLIGKMYNQKSLGIYSKSYAIIKLPTTNISKVLSAVFLPSFSKIQDDPAKIKKYYVKIIKIVISISFPLMIMVYFYAKEFVLIVFGDQWIEAVPFIKIFSISGMIASINSLLGSVIISRGRTDLIFKEIYLKRPSVIIGILVGAYISVFAIAIGKLLADIFNLFVTFFQIKDSIGLSIMGQLRSMVYISFSNMILIFTIILIKPEFHQINMPTIISLTIPLIIYGIVLYLGEKKLIQEVIKTFNSNK</sequence>
<name>A0A953HQN6_9BACT</name>
<feature type="transmembrane region" description="Helical" evidence="7">
    <location>
        <begin position="41"/>
        <end position="60"/>
    </location>
</feature>
<evidence type="ECO:0000256" key="1">
    <source>
        <dbReference type="ARBA" id="ARBA00004651"/>
    </source>
</evidence>
<dbReference type="CDD" id="cd13127">
    <property type="entry name" value="MATE_tuaB_like"/>
    <property type="match status" value="1"/>
</dbReference>
<evidence type="ECO:0000256" key="7">
    <source>
        <dbReference type="SAM" id="Phobius"/>
    </source>
</evidence>
<keyword evidence="6 7" id="KW-0472">Membrane</keyword>
<evidence type="ECO:0000256" key="3">
    <source>
        <dbReference type="ARBA" id="ARBA00022475"/>
    </source>
</evidence>
<feature type="transmembrane region" description="Helical" evidence="7">
    <location>
        <begin position="365"/>
        <end position="383"/>
    </location>
</feature>
<gene>
    <name evidence="8" type="ORF">KUV50_00615</name>
</gene>
<evidence type="ECO:0000313" key="9">
    <source>
        <dbReference type="Proteomes" id="UP000753961"/>
    </source>
</evidence>
<dbReference type="PANTHER" id="PTHR30250">
    <property type="entry name" value="PST FAMILY PREDICTED COLANIC ACID TRANSPORTER"/>
    <property type="match status" value="1"/>
</dbReference>
<accession>A0A953HQN6</accession>
<feature type="transmembrane region" description="Helical" evidence="7">
    <location>
        <begin position="325"/>
        <end position="345"/>
    </location>
</feature>
<feature type="transmembrane region" description="Helical" evidence="7">
    <location>
        <begin position="148"/>
        <end position="167"/>
    </location>
</feature>
<feature type="transmembrane region" description="Helical" evidence="7">
    <location>
        <begin position="414"/>
        <end position="431"/>
    </location>
</feature>
<evidence type="ECO:0000256" key="2">
    <source>
        <dbReference type="ARBA" id="ARBA00007430"/>
    </source>
</evidence>
<evidence type="ECO:0000256" key="4">
    <source>
        <dbReference type="ARBA" id="ARBA00022692"/>
    </source>
</evidence>
<evidence type="ECO:0000256" key="5">
    <source>
        <dbReference type="ARBA" id="ARBA00022989"/>
    </source>
</evidence>
<protein>
    <submittedName>
        <fullName evidence="8">Lipopolysaccharide biosynthesis protein</fullName>
    </submittedName>
</protein>
<dbReference type="Pfam" id="PF13440">
    <property type="entry name" value="Polysacc_synt_3"/>
    <property type="match status" value="1"/>
</dbReference>
<keyword evidence="9" id="KW-1185">Reference proteome</keyword>
<feature type="transmembrane region" description="Helical" evidence="7">
    <location>
        <begin position="81"/>
        <end position="102"/>
    </location>
</feature>
<comment type="similarity">
    <text evidence="2">Belongs to the polysaccharide synthase family.</text>
</comment>
<feature type="transmembrane region" description="Helical" evidence="7">
    <location>
        <begin position="12"/>
        <end position="35"/>
    </location>
</feature>
<proteinExistence type="inferred from homology"/>
<organism evidence="8 9">
    <name type="scientific">Membranihabitans marinus</name>
    <dbReference type="NCBI Taxonomy" id="1227546"/>
    <lineage>
        <taxon>Bacteria</taxon>
        <taxon>Pseudomonadati</taxon>
        <taxon>Bacteroidota</taxon>
        <taxon>Saprospiria</taxon>
        <taxon>Saprospirales</taxon>
        <taxon>Saprospiraceae</taxon>
        <taxon>Membranihabitans</taxon>
    </lineage>
</organism>
<dbReference type="PANTHER" id="PTHR30250:SF10">
    <property type="entry name" value="LIPOPOLYSACCHARIDE BIOSYNTHESIS PROTEIN WZXC"/>
    <property type="match status" value="1"/>
</dbReference>
<keyword evidence="4 7" id="KW-0812">Transmembrane</keyword>
<evidence type="ECO:0000313" key="8">
    <source>
        <dbReference type="EMBL" id="MBY5956615.1"/>
    </source>
</evidence>
<keyword evidence="3" id="KW-1003">Cell membrane</keyword>
<dbReference type="InterPro" id="IPR050833">
    <property type="entry name" value="Poly_Biosynth_Transport"/>
</dbReference>
<evidence type="ECO:0000256" key="6">
    <source>
        <dbReference type="ARBA" id="ARBA00023136"/>
    </source>
</evidence>
<feature type="transmembrane region" description="Helical" evidence="7">
    <location>
        <begin position="114"/>
        <end position="136"/>
    </location>
</feature>
<comment type="subcellular location">
    <subcellularLocation>
        <location evidence="1">Cell membrane</location>
        <topology evidence="1">Multi-pass membrane protein</topology>
    </subcellularLocation>
</comment>
<dbReference type="EMBL" id="JAHVHU010000002">
    <property type="protein sequence ID" value="MBY5956615.1"/>
    <property type="molecule type" value="Genomic_DNA"/>
</dbReference>
<keyword evidence="5 7" id="KW-1133">Transmembrane helix</keyword>
<dbReference type="AlphaFoldDB" id="A0A953HQN6"/>
<feature type="transmembrane region" description="Helical" evidence="7">
    <location>
        <begin position="173"/>
        <end position="191"/>
    </location>
</feature>
<feature type="transmembrane region" description="Helical" evidence="7">
    <location>
        <begin position="443"/>
        <end position="460"/>
    </location>
</feature>
<feature type="transmembrane region" description="Helical" evidence="7">
    <location>
        <begin position="287"/>
        <end position="305"/>
    </location>
</feature>
<dbReference type="Proteomes" id="UP000753961">
    <property type="component" value="Unassembled WGS sequence"/>
</dbReference>